<dbReference type="GO" id="GO:0006352">
    <property type="term" value="P:DNA-templated transcription initiation"/>
    <property type="evidence" value="ECO:0007669"/>
    <property type="project" value="InterPro"/>
</dbReference>
<dbReference type="PANTHER" id="PTHR30385:SF4">
    <property type="entry name" value="RNA POLYMERASE SIGMA-E FACTOR"/>
    <property type="match status" value="1"/>
</dbReference>
<evidence type="ECO:0000256" key="1">
    <source>
        <dbReference type="ARBA" id="ARBA00023015"/>
    </source>
</evidence>
<keyword evidence="1" id="KW-0805">Transcription regulation</keyword>
<evidence type="ECO:0000256" key="2">
    <source>
        <dbReference type="ARBA" id="ARBA00023082"/>
    </source>
</evidence>
<dbReference type="SUPFAM" id="SSF88659">
    <property type="entry name" value="Sigma3 and sigma4 domains of RNA polymerase sigma factors"/>
    <property type="match status" value="1"/>
</dbReference>
<evidence type="ECO:0000259" key="5">
    <source>
        <dbReference type="Pfam" id="PF04545"/>
    </source>
</evidence>
<name>A0AAU7CQQ4_9BACT</name>
<gene>
    <name evidence="6" type="ORF">V5E97_15185</name>
</gene>
<evidence type="ECO:0000256" key="3">
    <source>
        <dbReference type="ARBA" id="ARBA00023125"/>
    </source>
</evidence>
<keyword evidence="2" id="KW-0731">Sigma factor</keyword>
<sequence length="192" mass="22445">MTHLSSQVLPQEREGVVLAPELDFVISTCLSRIRRWRVPPSWMAKEWAEEIKSEATVAGLQAFQEFDDTRGVPREAFLHQRVMQRTLALYRREWTYAVRRVVEEELDRRAEIGKKDLAKYVANLRILQQSLNLLPESDLSIIEEIFWGERSQTEIAEELGISQQAVSKRKHRILETLRGSIISFELYEEYGL</sequence>
<protein>
    <submittedName>
        <fullName evidence="6">Sigma-70 family RNA polymerase sigma factor</fullName>
    </submittedName>
</protein>
<evidence type="ECO:0000256" key="4">
    <source>
        <dbReference type="ARBA" id="ARBA00023163"/>
    </source>
</evidence>
<dbReference type="InterPro" id="IPR036388">
    <property type="entry name" value="WH-like_DNA-bd_sf"/>
</dbReference>
<dbReference type="EMBL" id="CP155447">
    <property type="protein sequence ID" value="XBH07329.1"/>
    <property type="molecule type" value="Genomic_DNA"/>
</dbReference>
<dbReference type="InterPro" id="IPR014284">
    <property type="entry name" value="RNA_pol_sigma-70_dom"/>
</dbReference>
<proteinExistence type="predicted"/>
<reference evidence="6" key="1">
    <citation type="submission" date="2024-05" db="EMBL/GenBank/DDBJ databases">
        <title>Planctomycetes of the genus Singulisphaera possess chitinolytic capabilities.</title>
        <authorList>
            <person name="Ivanova A."/>
        </authorList>
    </citation>
    <scope>NUCLEOTIDE SEQUENCE</scope>
    <source>
        <strain evidence="6">Ch08T</strain>
    </source>
</reference>
<keyword evidence="4" id="KW-0804">Transcription</keyword>
<dbReference type="InterPro" id="IPR007630">
    <property type="entry name" value="RNA_pol_sigma70_r4"/>
</dbReference>
<dbReference type="PANTHER" id="PTHR30385">
    <property type="entry name" value="SIGMA FACTOR F FLAGELLAR"/>
    <property type="match status" value="1"/>
</dbReference>
<accession>A0AAU7CQQ4</accession>
<dbReference type="Pfam" id="PF04545">
    <property type="entry name" value="Sigma70_r4"/>
    <property type="match status" value="1"/>
</dbReference>
<dbReference type="CDD" id="cd06171">
    <property type="entry name" value="Sigma70_r4"/>
    <property type="match status" value="1"/>
</dbReference>
<dbReference type="InterPro" id="IPR013324">
    <property type="entry name" value="RNA_pol_sigma_r3/r4-like"/>
</dbReference>
<dbReference type="Gene3D" id="1.10.10.10">
    <property type="entry name" value="Winged helix-like DNA-binding domain superfamily/Winged helix DNA-binding domain"/>
    <property type="match status" value="1"/>
</dbReference>
<dbReference type="RefSeq" id="WP_406700168.1">
    <property type="nucleotide sequence ID" value="NZ_CP155447.1"/>
</dbReference>
<dbReference type="GO" id="GO:0016987">
    <property type="term" value="F:sigma factor activity"/>
    <property type="evidence" value="ECO:0007669"/>
    <property type="project" value="UniProtKB-KW"/>
</dbReference>
<feature type="domain" description="RNA polymerase sigma-70 region 4" evidence="5">
    <location>
        <begin position="131"/>
        <end position="178"/>
    </location>
</feature>
<organism evidence="6">
    <name type="scientific">Singulisphaera sp. Ch08</name>
    <dbReference type="NCBI Taxonomy" id="3120278"/>
    <lineage>
        <taxon>Bacteria</taxon>
        <taxon>Pseudomonadati</taxon>
        <taxon>Planctomycetota</taxon>
        <taxon>Planctomycetia</taxon>
        <taxon>Isosphaerales</taxon>
        <taxon>Isosphaeraceae</taxon>
        <taxon>Singulisphaera</taxon>
    </lineage>
</organism>
<dbReference type="AlphaFoldDB" id="A0AAU7CQQ4"/>
<dbReference type="GO" id="GO:0003677">
    <property type="term" value="F:DNA binding"/>
    <property type="evidence" value="ECO:0007669"/>
    <property type="project" value="UniProtKB-KW"/>
</dbReference>
<dbReference type="NCBIfam" id="TIGR02937">
    <property type="entry name" value="sigma70-ECF"/>
    <property type="match status" value="1"/>
</dbReference>
<evidence type="ECO:0000313" key="6">
    <source>
        <dbReference type="EMBL" id="XBH07329.1"/>
    </source>
</evidence>
<keyword evidence="3" id="KW-0238">DNA-binding</keyword>